<dbReference type="Proteomes" id="UP000503129">
    <property type="component" value="Chromosome"/>
</dbReference>
<sequence>MDSSTLRHLWSVIEETQTSTLLNFSDAQLVKHLIRLLENRKLLNDEEISTVSAYIRSRVPLIRDLAFARSAKINGQWVMSIAG</sequence>
<reference evidence="1 2" key="1">
    <citation type="submission" date="2018-06" db="EMBL/GenBank/DDBJ databases">
        <title>Comparative genomics of Brasilonema spp. strains.</title>
        <authorList>
            <person name="Alvarenga D.O."/>
            <person name="Fiore M.F."/>
            <person name="Varani A.M."/>
        </authorList>
    </citation>
    <scope>NUCLEOTIDE SEQUENCE [LARGE SCALE GENOMIC DNA]</scope>
    <source>
        <strain evidence="1 2">CENA114</strain>
    </source>
</reference>
<organism evidence="1 2">
    <name type="scientific">Brasilonema sennae CENA114</name>
    <dbReference type="NCBI Taxonomy" id="415709"/>
    <lineage>
        <taxon>Bacteria</taxon>
        <taxon>Bacillati</taxon>
        <taxon>Cyanobacteriota</taxon>
        <taxon>Cyanophyceae</taxon>
        <taxon>Nostocales</taxon>
        <taxon>Scytonemataceae</taxon>
        <taxon>Brasilonema</taxon>
        <taxon>Bromeliae group (in: Brasilonema)</taxon>
    </lineage>
</organism>
<dbReference type="AlphaFoldDB" id="A0A856MH28"/>
<evidence type="ECO:0000313" key="2">
    <source>
        <dbReference type="Proteomes" id="UP000503129"/>
    </source>
</evidence>
<keyword evidence="2" id="KW-1185">Reference proteome</keyword>
<protein>
    <submittedName>
        <fullName evidence="1">Uncharacterized protein</fullName>
    </submittedName>
</protein>
<dbReference type="RefSeq" id="WP_169268705.1">
    <property type="nucleotide sequence ID" value="NZ_CAWOXK010000001.1"/>
</dbReference>
<dbReference type="KEGG" id="bsen:DP114_18125"/>
<accession>A0A856MH28</accession>
<proteinExistence type="predicted"/>
<gene>
    <name evidence="1" type="ORF">DP114_18125</name>
</gene>
<evidence type="ECO:0000313" key="1">
    <source>
        <dbReference type="EMBL" id="QDL09554.1"/>
    </source>
</evidence>
<name>A0A856MH28_9CYAN</name>
<dbReference type="EMBL" id="CP030118">
    <property type="protein sequence ID" value="QDL09554.1"/>
    <property type="molecule type" value="Genomic_DNA"/>
</dbReference>